<dbReference type="Pfam" id="PF00595">
    <property type="entry name" value="PDZ"/>
    <property type="match status" value="2"/>
</dbReference>
<evidence type="ECO:0000259" key="3">
    <source>
        <dbReference type="PROSITE" id="PS50106"/>
    </source>
</evidence>
<accession>A0AA97K4H5</accession>
<feature type="compositionally biased region" description="Low complexity" evidence="2">
    <location>
        <begin position="50"/>
        <end position="61"/>
    </location>
</feature>
<dbReference type="InterPro" id="IPR051342">
    <property type="entry name" value="PDZ_scaffold"/>
</dbReference>
<evidence type="ECO:0000313" key="5">
    <source>
        <dbReference type="RefSeq" id="XP_054849630.1"/>
    </source>
</evidence>
<gene>
    <name evidence="5" type="primary">LOC129339048</name>
</gene>
<feature type="compositionally biased region" description="Polar residues" evidence="2">
    <location>
        <begin position="540"/>
        <end position="549"/>
    </location>
</feature>
<feature type="compositionally biased region" description="Pro residues" evidence="2">
    <location>
        <begin position="39"/>
        <end position="49"/>
    </location>
</feature>
<name>A0AA97K4H5_EUBMA</name>
<evidence type="ECO:0000313" key="4">
    <source>
        <dbReference type="Proteomes" id="UP001190640"/>
    </source>
</evidence>
<feature type="domain" description="PDZ" evidence="3">
    <location>
        <begin position="224"/>
        <end position="300"/>
    </location>
</feature>
<feature type="compositionally biased region" description="Polar residues" evidence="2">
    <location>
        <begin position="852"/>
        <end position="863"/>
    </location>
</feature>
<evidence type="ECO:0000256" key="1">
    <source>
        <dbReference type="SAM" id="Coils"/>
    </source>
</evidence>
<feature type="compositionally biased region" description="Pro residues" evidence="2">
    <location>
        <begin position="88"/>
        <end position="105"/>
    </location>
</feature>
<feature type="region of interest" description="Disordered" evidence="2">
    <location>
        <begin position="507"/>
        <end position="554"/>
    </location>
</feature>
<feature type="region of interest" description="Disordered" evidence="2">
    <location>
        <begin position="852"/>
        <end position="912"/>
    </location>
</feature>
<dbReference type="RefSeq" id="XP_054849630.1">
    <property type="nucleotide sequence ID" value="XM_054993655.1"/>
</dbReference>
<dbReference type="InterPro" id="IPR036034">
    <property type="entry name" value="PDZ_sf"/>
</dbReference>
<evidence type="ECO:0000256" key="2">
    <source>
        <dbReference type="SAM" id="MobiDB-lite"/>
    </source>
</evidence>
<keyword evidence="4" id="KW-1185">Reference proteome</keyword>
<feature type="region of interest" description="Disordered" evidence="2">
    <location>
        <begin position="337"/>
        <end position="375"/>
    </location>
</feature>
<proteinExistence type="predicted"/>
<protein>
    <submittedName>
        <fullName evidence="5">Syntaxin-binding protein 4-like</fullName>
    </submittedName>
</protein>
<feature type="coiled-coil region" evidence="1">
    <location>
        <begin position="655"/>
        <end position="774"/>
    </location>
</feature>
<feature type="domain" description="PDZ" evidence="3">
    <location>
        <begin position="383"/>
        <end position="453"/>
    </location>
</feature>
<feature type="region of interest" description="Disordered" evidence="2">
    <location>
        <begin position="27"/>
        <end position="178"/>
    </location>
</feature>
<dbReference type="PANTHER" id="PTHR19964">
    <property type="entry name" value="MULTIPLE PDZ DOMAIN PROTEIN"/>
    <property type="match status" value="1"/>
</dbReference>
<dbReference type="SUPFAM" id="SSF50156">
    <property type="entry name" value="PDZ domain-like"/>
    <property type="match status" value="2"/>
</dbReference>
<dbReference type="PROSITE" id="PS50106">
    <property type="entry name" value="PDZ"/>
    <property type="match status" value="2"/>
</dbReference>
<dbReference type="GeneID" id="129339048"/>
<keyword evidence="1" id="KW-0175">Coiled coil</keyword>
<dbReference type="AlphaFoldDB" id="A0AA97K4H5"/>
<organism evidence="4 5">
    <name type="scientific">Eublepharis macularius</name>
    <name type="common">Leopard gecko</name>
    <name type="synonym">Cyrtodactylus macularius</name>
    <dbReference type="NCBI Taxonomy" id="481883"/>
    <lineage>
        <taxon>Eukaryota</taxon>
        <taxon>Metazoa</taxon>
        <taxon>Chordata</taxon>
        <taxon>Craniata</taxon>
        <taxon>Vertebrata</taxon>
        <taxon>Euteleostomi</taxon>
        <taxon>Lepidosauria</taxon>
        <taxon>Squamata</taxon>
        <taxon>Bifurcata</taxon>
        <taxon>Gekkota</taxon>
        <taxon>Eublepharidae</taxon>
        <taxon>Eublepharinae</taxon>
        <taxon>Eublepharis</taxon>
    </lineage>
</organism>
<sequence length="912" mass="98197">MPSLPGCSSLTVAPQLSSAGLCSAAIGETRPLGPRRRPLPPGPAEPPLPGSALRAAFAAGSRAREPRADGAAAAARLRPPKREGAGPAPAPAQPEPPGAARPPPLRIKGARRQLFPSARGPGAGGAGFRQGAPAPPSPQRRRLLRPRRDPRGGTWLGARRTGGAAPSGAGRSEGPPGRMAYLKPAGRELERFDGLSLIYWTLMGPYGMDRTVHCADFYDCANGLGIKVIGGIREFTGEEYGVYVKRILPGGIAYADGRLQPGDQILEVNGDSLVGVTSDRAVDILRAASATSHMRLLIARDDEARREFSELLEKFGSHSNTGSARSSPVLYGGGRYLESTSSGSSSRSQSPLLLSPANSHGPLIGNPGHSMHPASHYSIESGIQSISIAKSSGLGLIIGGGANRPDGPMVYVQELQPEGDCCRDGRLRPGDQLIAINKDSLVGATHEEAKKILATTKPRHEGNNEVAFVPGRGRLHAGLSAHNSVHSLPPKPMGNGLGPCRLKVHVRSPESRHDSPFPVPSASPDICPPELTISGPTPPSNQQAASTSKPKVALDPHIRLKDGKLELMLQYLGLDVSEEKRRQLRQSVTTDSQGTVAYGDFLQALRDLLPEELEEAGLDSSTVLFTQHEVATLLDTSAFHSLTFDSVSCNDSEELEQLQMEMMELRQEVRRLKTLLKEVESSKKSMEDELQSLNQKALGFLSENRTLQNKLQVAEVSQRQAHSAEQDYEEVIHLLEAEIVELKTQLLGKKTKLASEAENELLELKRRLALVDGQLRKSEITRKRLENCNGRLILFVQNVHKLLRSSCTDEKRVDIPAEKEKTGGTSEASVLSSDLWGLLIAEAKELLEPVTLSNSTKDSSPYNWNECLAGDGDPDCKDHPHQKATWPPPLSQSRDDGPRSQSTSKDPSEKPS</sequence>
<dbReference type="CDD" id="cd06692">
    <property type="entry name" value="PDZ1_GgSTXBP4-like"/>
    <property type="match status" value="1"/>
</dbReference>
<dbReference type="InterPro" id="IPR001478">
    <property type="entry name" value="PDZ"/>
</dbReference>
<dbReference type="PANTHER" id="PTHR19964:SF35">
    <property type="entry name" value="PDZ DOMAIN-CONTAINING PROTEIN"/>
    <property type="match status" value="1"/>
</dbReference>
<feature type="compositionally biased region" description="Low complexity" evidence="2">
    <location>
        <begin position="337"/>
        <end position="355"/>
    </location>
</feature>
<dbReference type="Gene3D" id="2.30.42.10">
    <property type="match status" value="2"/>
</dbReference>
<dbReference type="Proteomes" id="UP001190640">
    <property type="component" value="Chromosome 12"/>
</dbReference>
<reference evidence="5" key="1">
    <citation type="submission" date="2025-08" db="UniProtKB">
        <authorList>
            <consortium name="RefSeq"/>
        </authorList>
    </citation>
    <scope>IDENTIFICATION</scope>
    <source>
        <tissue evidence="5">Blood</tissue>
    </source>
</reference>
<dbReference type="KEGG" id="emc:129339048"/>
<dbReference type="SMART" id="SM00228">
    <property type="entry name" value="PDZ"/>
    <property type="match status" value="2"/>
</dbReference>